<dbReference type="EMBL" id="LFMY01000002">
    <property type="protein sequence ID" value="OKL62724.1"/>
    <property type="molecule type" value="Genomic_DNA"/>
</dbReference>
<reference evidence="1 2" key="1">
    <citation type="submission" date="2015-06" db="EMBL/GenBank/DDBJ databases">
        <title>Talaromyces atroroseus IBT 11181 draft genome.</title>
        <authorList>
            <person name="Rasmussen K.B."/>
            <person name="Rasmussen S."/>
            <person name="Petersen B."/>
            <person name="Sicheritz-Ponten T."/>
            <person name="Mortensen U.H."/>
            <person name="Thrane U."/>
        </authorList>
    </citation>
    <scope>NUCLEOTIDE SEQUENCE [LARGE SCALE GENOMIC DNA]</scope>
    <source>
        <strain evidence="1 2">IBT 11181</strain>
    </source>
</reference>
<dbReference type="Proteomes" id="UP000214365">
    <property type="component" value="Unassembled WGS sequence"/>
</dbReference>
<accession>A0A1Q5Q9W4</accession>
<dbReference type="PANTHER" id="PTHR42085:SF2">
    <property type="entry name" value="F-BOX DOMAIN-CONTAINING PROTEIN"/>
    <property type="match status" value="1"/>
</dbReference>
<keyword evidence="2" id="KW-1185">Reference proteome</keyword>
<dbReference type="OrthoDB" id="5413827at2759"/>
<gene>
    <name evidence="1" type="ORF">UA08_01896</name>
</gene>
<comment type="caution">
    <text evidence="1">The sequence shown here is derived from an EMBL/GenBank/DDBJ whole genome shotgun (WGS) entry which is preliminary data.</text>
</comment>
<sequence>MIHVWQLLTVEQIEDKLGYIFDYLDDPESEATSTFYSDLTRVSNNPYERALKELDEYTKQNTAPRQQLPGRCLPKVDDHRSFLFEAHDRYNDRKHASGFIFQLPRELRGKIYEFCIPDGKWSVGDVDAFNTTTFAGNIGDPTGFCFPLSKDLAILNISKRIREEVIPIAYRRTFFRLDDIDESVKVAASIGNIGRANVESVEFCWESRRSLTFSGGGMKILIWMITIPGFRPFTS</sequence>
<name>A0A1Q5Q9W4_TALAT</name>
<organism evidence="1 2">
    <name type="scientific">Talaromyces atroroseus</name>
    <dbReference type="NCBI Taxonomy" id="1441469"/>
    <lineage>
        <taxon>Eukaryota</taxon>
        <taxon>Fungi</taxon>
        <taxon>Dikarya</taxon>
        <taxon>Ascomycota</taxon>
        <taxon>Pezizomycotina</taxon>
        <taxon>Eurotiomycetes</taxon>
        <taxon>Eurotiomycetidae</taxon>
        <taxon>Eurotiales</taxon>
        <taxon>Trichocomaceae</taxon>
        <taxon>Talaromyces</taxon>
        <taxon>Talaromyces sect. Trachyspermi</taxon>
    </lineage>
</organism>
<dbReference type="AlphaFoldDB" id="A0A1Q5Q9W4"/>
<evidence type="ECO:0000313" key="2">
    <source>
        <dbReference type="Proteomes" id="UP000214365"/>
    </source>
</evidence>
<dbReference type="RefSeq" id="XP_020122845.1">
    <property type="nucleotide sequence ID" value="XM_020261610.1"/>
</dbReference>
<evidence type="ECO:0000313" key="1">
    <source>
        <dbReference type="EMBL" id="OKL62724.1"/>
    </source>
</evidence>
<protein>
    <submittedName>
        <fullName evidence="1">Uncharacterized protein</fullName>
    </submittedName>
</protein>
<proteinExistence type="predicted"/>
<dbReference type="InterPro" id="IPR038883">
    <property type="entry name" value="AN11006-like"/>
</dbReference>
<dbReference type="PANTHER" id="PTHR42085">
    <property type="entry name" value="F-BOX DOMAIN-CONTAINING PROTEIN"/>
    <property type="match status" value="1"/>
</dbReference>
<dbReference type="GeneID" id="31001651"/>